<feature type="coiled-coil region" evidence="1">
    <location>
        <begin position="16"/>
        <end position="75"/>
    </location>
</feature>
<comment type="caution">
    <text evidence="2">The sequence shown here is derived from an EMBL/GenBank/DDBJ whole genome shotgun (WGS) entry which is preliminary data.</text>
</comment>
<dbReference type="PANTHER" id="PTHR33431">
    <property type="entry name" value="ENABLED-LIKE PROTEIN (DUF1635)"/>
    <property type="match status" value="1"/>
</dbReference>
<dbReference type="EMBL" id="JBBWWR010000009">
    <property type="protein sequence ID" value="KAK8961361.1"/>
    <property type="molecule type" value="Genomic_DNA"/>
</dbReference>
<keyword evidence="1" id="KW-0175">Coiled coil</keyword>
<dbReference type="Proteomes" id="UP001412067">
    <property type="component" value="Unassembled WGS sequence"/>
</dbReference>
<keyword evidence="3" id="KW-1185">Reference proteome</keyword>
<proteinExistence type="predicted"/>
<evidence type="ECO:0000256" key="1">
    <source>
        <dbReference type="SAM" id="Coils"/>
    </source>
</evidence>
<evidence type="ECO:0000313" key="2">
    <source>
        <dbReference type="EMBL" id="KAK8961361.1"/>
    </source>
</evidence>
<organism evidence="2 3">
    <name type="scientific">Platanthera guangdongensis</name>
    <dbReference type="NCBI Taxonomy" id="2320717"/>
    <lineage>
        <taxon>Eukaryota</taxon>
        <taxon>Viridiplantae</taxon>
        <taxon>Streptophyta</taxon>
        <taxon>Embryophyta</taxon>
        <taxon>Tracheophyta</taxon>
        <taxon>Spermatophyta</taxon>
        <taxon>Magnoliopsida</taxon>
        <taxon>Liliopsida</taxon>
        <taxon>Asparagales</taxon>
        <taxon>Orchidaceae</taxon>
        <taxon>Orchidoideae</taxon>
        <taxon>Orchideae</taxon>
        <taxon>Orchidinae</taxon>
        <taxon>Platanthera</taxon>
    </lineage>
</organism>
<reference evidence="2 3" key="1">
    <citation type="journal article" date="2022" name="Nat. Plants">
        <title>Genomes of leafy and leafless Platanthera orchids illuminate the evolution of mycoheterotrophy.</title>
        <authorList>
            <person name="Li M.H."/>
            <person name="Liu K.W."/>
            <person name="Li Z."/>
            <person name="Lu H.C."/>
            <person name="Ye Q.L."/>
            <person name="Zhang D."/>
            <person name="Wang J.Y."/>
            <person name="Li Y.F."/>
            <person name="Zhong Z.M."/>
            <person name="Liu X."/>
            <person name="Yu X."/>
            <person name="Liu D.K."/>
            <person name="Tu X.D."/>
            <person name="Liu B."/>
            <person name="Hao Y."/>
            <person name="Liao X.Y."/>
            <person name="Jiang Y.T."/>
            <person name="Sun W.H."/>
            <person name="Chen J."/>
            <person name="Chen Y.Q."/>
            <person name="Ai Y."/>
            <person name="Zhai J.W."/>
            <person name="Wu S.S."/>
            <person name="Zhou Z."/>
            <person name="Hsiao Y.Y."/>
            <person name="Wu W.L."/>
            <person name="Chen Y.Y."/>
            <person name="Lin Y.F."/>
            <person name="Hsu J.L."/>
            <person name="Li C.Y."/>
            <person name="Wang Z.W."/>
            <person name="Zhao X."/>
            <person name="Zhong W.Y."/>
            <person name="Ma X.K."/>
            <person name="Ma L."/>
            <person name="Huang J."/>
            <person name="Chen G.Z."/>
            <person name="Huang M.Z."/>
            <person name="Huang L."/>
            <person name="Peng D.H."/>
            <person name="Luo Y.B."/>
            <person name="Zou S.Q."/>
            <person name="Chen S.P."/>
            <person name="Lan S."/>
            <person name="Tsai W.C."/>
            <person name="Van de Peer Y."/>
            <person name="Liu Z.J."/>
        </authorList>
    </citation>
    <scope>NUCLEOTIDE SEQUENCE [LARGE SCALE GENOMIC DNA]</scope>
    <source>
        <strain evidence="2">Lor288</strain>
    </source>
</reference>
<dbReference type="Pfam" id="PF07795">
    <property type="entry name" value="DUF1635"/>
    <property type="match status" value="1"/>
</dbReference>
<accession>A0ABR2MBQ0</accession>
<gene>
    <name evidence="2" type="ORF">KSP40_PGU020530</name>
</gene>
<dbReference type="PANTHER" id="PTHR33431:SF12">
    <property type="entry name" value="HIGH MOBILITY GROUP BOX PROTEIN, PUTATIVE (DUF1635)-RELATED"/>
    <property type="match status" value="1"/>
</dbReference>
<protein>
    <submittedName>
        <fullName evidence="2">Uncharacterized protein</fullName>
    </submittedName>
</protein>
<dbReference type="InterPro" id="IPR012862">
    <property type="entry name" value="DUF1635"/>
</dbReference>
<name>A0ABR2MBQ0_9ASPA</name>
<sequence>METFSSISLWGYEETIEELKNKLWATICELEELRNNSREELRKKEDSINQLIYLVKEANQERDETRHRLQMLLNKFPAPAPNSGELFPVAPSQAPASSTITGSAQSHASSPTVVDESAISPDLSIANFADSGNGLISPESGGVSAGGDEDDAMRMVFDRLGKKPLPLKGRLLEAVVDAGPILETLFVAGSLPRWRNPPPAMPFLVPPMSIRADDASLESSLIRNCKRQKFQ</sequence>
<evidence type="ECO:0000313" key="3">
    <source>
        <dbReference type="Proteomes" id="UP001412067"/>
    </source>
</evidence>